<evidence type="ECO:0000313" key="3">
    <source>
        <dbReference type="Proteomes" id="UP001604282"/>
    </source>
</evidence>
<feature type="chain" id="PRO_5045577238" description="Peptidase inhibitor family I36" evidence="1">
    <location>
        <begin position="33"/>
        <end position="154"/>
    </location>
</feature>
<sequence length="154" mass="16110">MSTIRPKSGLRRRFAALAGATALLVGGGVATASTAAAGPNCASGYHCVFVLGIGESSGHAFFNSDTNFTDNYFDGTSLNINDNVWSASNSSNSGYESHYYYDANYGGGLVFCVNPGSAVNYDRLSTDNVAGNKVGQRDEASSLRVRSTTSISCF</sequence>
<dbReference type="EMBL" id="JBICZW010000010">
    <property type="protein sequence ID" value="MFG3190983.1"/>
    <property type="molecule type" value="Genomic_DNA"/>
</dbReference>
<evidence type="ECO:0000256" key="1">
    <source>
        <dbReference type="SAM" id="SignalP"/>
    </source>
</evidence>
<feature type="signal peptide" evidence="1">
    <location>
        <begin position="1"/>
        <end position="32"/>
    </location>
</feature>
<protein>
    <recommendedName>
        <fullName evidence="4">Peptidase inhibitor family I36</fullName>
    </recommendedName>
</protein>
<reference evidence="2 3" key="1">
    <citation type="submission" date="2024-10" db="EMBL/GenBank/DDBJ databases">
        <title>The Natural Products Discovery Center: Release of the First 8490 Sequenced Strains for Exploring Actinobacteria Biosynthetic Diversity.</title>
        <authorList>
            <person name="Kalkreuter E."/>
            <person name="Kautsar S.A."/>
            <person name="Yang D."/>
            <person name="Bader C.D."/>
            <person name="Teijaro C.N."/>
            <person name="Fluegel L."/>
            <person name="Davis C.M."/>
            <person name="Simpson J.R."/>
            <person name="Lauterbach L."/>
            <person name="Steele A.D."/>
            <person name="Gui C."/>
            <person name="Meng S."/>
            <person name="Li G."/>
            <person name="Viehrig K."/>
            <person name="Ye F."/>
            <person name="Su P."/>
            <person name="Kiefer A.F."/>
            <person name="Nichols A."/>
            <person name="Cepeda A.J."/>
            <person name="Yan W."/>
            <person name="Fan B."/>
            <person name="Jiang Y."/>
            <person name="Adhikari A."/>
            <person name="Zheng C.-J."/>
            <person name="Schuster L."/>
            <person name="Cowan T.M."/>
            <person name="Smanski M.J."/>
            <person name="Chevrette M.G."/>
            <person name="De Carvalho L.P.S."/>
            <person name="Shen B."/>
        </authorList>
    </citation>
    <scope>NUCLEOTIDE SEQUENCE [LARGE SCALE GENOMIC DNA]</scope>
    <source>
        <strain evidence="2 3">NPDC048229</strain>
    </source>
</reference>
<name>A0ABW7BYD7_9ACTN</name>
<evidence type="ECO:0000313" key="2">
    <source>
        <dbReference type="EMBL" id="MFG3190983.1"/>
    </source>
</evidence>
<dbReference type="Proteomes" id="UP001604282">
    <property type="component" value="Unassembled WGS sequence"/>
</dbReference>
<comment type="caution">
    <text evidence="2">The sequence shown here is derived from an EMBL/GenBank/DDBJ whole genome shotgun (WGS) entry which is preliminary data.</text>
</comment>
<evidence type="ECO:0008006" key="4">
    <source>
        <dbReference type="Google" id="ProtNLM"/>
    </source>
</evidence>
<dbReference type="PROSITE" id="PS51318">
    <property type="entry name" value="TAT"/>
    <property type="match status" value="1"/>
</dbReference>
<proteinExistence type="predicted"/>
<organism evidence="2 3">
    <name type="scientific">Streptomyces omiyaensis</name>
    <dbReference type="NCBI Taxonomy" id="68247"/>
    <lineage>
        <taxon>Bacteria</taxon>
        <taxon>Bacillati</taxon>
        <taxon>Actinomycetota</taxon>
        <taxon>Actinomycetes</taxon>
        <taxon>Kitasatosporales</taxon>
        <taxon>Streptomycetaceae</taxon>
        <taxon>Streptomyces</taxon>
    </lineage>
</organism>
<dbReference type="InterPro" id="IPR006311">
    <property type="entry name" value="TAT_signal"/>
</dbReference>
<gene>
    <name evidence="2" type="ORF">ACGFYS_18825</name>
</gene>
<accession>A0ABW7BYD7</accession>
<keyword evidence="3" id="KW-1185">Reference proteome</keyword>
<dbReference type="RefSeq" id="WP_189848050.1">
    <property type="nucleotide sequence ID" value="NZ_BMVV01000003.1"/>
</dbReference>
<keyword evidence="1" id="KW-0732">Signal</keyword>